<keyword evidence="2" id="KW-0645">Protease</keyword>
<dbReference type="EMBL" id="CYXX01000012">
    <property type="protein sequence ID" value="CUN09355.1"/>
    <property type="molecule type" value="Genomic_DNA"/>
</dbReference>
<evidence type="ECO:0000313" key="3">
    <source>
        <dbReference type="Proteomes" id="UP000095453"/>
    </source>
</evidence>
<dbReference type="Gene3D" id="3.10.620.30">
    <property type="match status" value="1"/>
</dbReference>
<protein>
    <submittedName>
        <fullName evidence="2">Uncharacterized protein involved in cytokinesis, contains TGc (Transglutaminase/protease-like) domain</fullName>
    </submittedName>
</protein>
<dbReference type="GO" id="GO:0005737">
    <property type="term" value="C:cytoplasm"/>
    <property type="evidence" value="ECO:0007669"/>
    <property type="project" value="TreeGrafter"/>
</dbReference>
<reference evidence="2 3" key="1">
    <citation type="submission" date="2015-09" db="EMBL/GenBank/DDBJ databases">
        <authorList>
            <consortium name="Pathogen Informatics"/>
        </authorList>
    </citation>
    <scope>NUCLEOTIDE SEQUENCE [LARGE SCALE GENOMIC DNA]</scope>
    <source>
        <strain evidence="2 3">2789STDY5608887</strain>
    </source>
</reference>
<dbReference type="InterPro" id="IPR006637">
    <property type="entry name" value="ChW"/>
</dbReference>
<dbReference type="RefSeq" id="WP_242854004.1">
    <property type="nucleotide sequence ID" value="NZ_CYXX01000012.1"/>
</dbReference>
<accession>A0A173U5E2</accession>
<evidence type="ECO:0000259" key="1">
    <source>
        <dbReference type="Pfam" id="PF01841"/>
    </source>
</evidence>
<name>A0A173U5E2_9FIRM</name>
<evidence type="ECO:0000313" key="2">
    <source>
        <dbReference type="EMBL" id="CUN09355.1"/>
    </source>
</evidence>
<sequence length="568" mass="63555">MLKVNAEETTYAHSDTAESGNVVLNVEWNEPVLGQPLTFHVSATGGSGAYKFNMEAPSYSNPNENAYESVADPSRGEWTKYTDECSSQDYTFTMTASGTYNFRFHVIDMNSGVYYLRTNTYIQLSDEKYPSVKSIVEKAVNQCKSETDGSDYAKALWLHDWLLKQLDYDNSLKWSSAESALTRGTGTCQAYESAYSQLLSAAGIENAETRDKYDGHTWNAVKMDGQWYQVDCTWDDSNNNYYSFDNRHLYFGLTDELMAIAHPGHEKIYTADGYGTRSVSLADNYFVQNGEAAKWVENYRDRIQTQLEAKTTDFTISADNSSYPPSISGIQNGILAYAINQMDWFCNGSKTQLYATGKAAQLEFKAAYNENKPTGGHPQHVGGSGVVVKVPTRDSEGMIKSTRTQYQATKEETINKPAELISYRAHVQDIGWQEYVSDGEMSGTSGQSKRLEAINIRLSSVINGGVSYRTHIQDIGWQEYVSDDEMSGTSGQSKRLEAIQIKLTGQTAEKYDIYYRVHCQDFGWLGWAKNGEASGSEGYAKRLEAIEIRLVLKGHAAPGNTDNCFYKR</sequence>
<keyword evidence="2" id="KW-0378">Hydrolase</keyword>
<dbReference type="InterPro" id="IPR052557">
    <property type="entry name" value="CAP/Cytokinesis_protein"/>
</dbReference>
<organism evidence="2 3">
    <name type="scientific">Roseburia inulinivorans</name>
    <dbReference type="NCBI Taxonomy" id="360807"/>
    <lineage>
        <taxon>Bacteria</taxon>
        <taxon>Bacillati</taxon>
        <taxon>Bacillota</taxon>
        <taxon>Clostridia</taxon>
        <taxon>Lachnospirales</taxon>
        <taxon>Lachnospiraceae</taxon>
        <taxon>Roseburia</taxon>
    </lineage>
</organism>
<dbReference type="GO" id="GO:0008233">
    <property type="term" value="F:peptidase activity"/>
    <property type="evidence" value="ECO:0007669"/>
    <property type="project" value="UniProtKB-KW"/>
</dbReference>
<dbReference type="AlphaFoldDB" id="A0A173U5E2"/>
<dbReference type="SMART" id="SM00728">
    <property type="entry name" value="ChW"/>
    <property type="match status" value="3"/>
</dbReference>
<dbReference type="GO" id="GO:0006508">
    <property type="term" value="P:proteolysis"/>
    <property type="evidence" value="ECO:0007669"/>
    <property type="project" value="UniProtKB-KW"/>
</dbReference>
<dbReference type="SUPFAM" id="SSF54001">
    <property type="entry name" value="Cysteine proteinases"/>
    <property type="match status" value="1"/>
</dbReference>
<proteinExistence type="predicted"/>
<dbReference type="Proteomes" id="UP000095453">
    <property type="component" value="Unassembled WGS sequence"/>
</dbReference>
<gene>
    <name evidence="2" type="ORF">ERS852444_01849</name>
</gene>
<feature type="domain" description="Transglutaminase-like" evidence="1">
    <location>
        <begin position="146"/>
        <end position="232"/>
    </location>
</feature>
<dbReference type="Pfam" id="PF01841">
    <property type="entry name" value="Transglut_core"/>
    <property type="match status" value="1"/>
</dbReference>
<dbReference type="PANTHER" id="PTHR46333">
    <property type="entry name" value="CYTOKINESIS PROTEIN 3"/>
    <property type="match status" value="1"/>
</dbReference>
<dbReference type="InterPro" id="IPR002931">
    <property type="entry name" value="Transglutaminase-like"/>
</dbReference>
<dbReference type="PANTHER" id="PTHR46333:SF2">
    <property type="entry name" value="CYTOKINESIS PROTEIN 3"/>
    <property type="match status" value="1"/>
</dbReference>
<dbReference type="InterPro" id="IPR038765">
    <property type="entry name" value="Papain-like_cys_pep_sf"/>
</dbReference>
<dbReference type="Pfam" id="PF07538">
    <property type="entry name" value="ChW"/>
    <property type="match status" value="3"/>
</dbReference>